<dbReference type="InterPro" id="IPR012341">
    <property type="entry name" value="6hp_glycosidase-like_sf"/>
</dbReference>
<feature type="active site" description="Nucleophile" evidence="7">
    <location>
        <position position="578"/>
    </location>
</feature>
<dbReference type="SMART" id="SM00637">
    <property type="entry name" value="CBD_II"/>
    <property type="match status" value="1"/>
</dbReference>
<dbReference type="InterPro" id="IPR013783">
    <property type="entry name" value="Ig-like_fold"/>
</dbReference>
<dbReference type="GO" id="GO:0030247">
    <property type="term" value="F:polysaccharide binding"/>
    <property type="evidence" value="ECO:0007669"/>
    <property type="project" value="UniProtKB-UniRule"/>
</dbReference>
<dbReference type="Pfam" id="PF00553">
    <property type="entry name" value="CBM_2"/>
    <property type="match status" value="1"/>
</dbReference>
<keyword evidence="4" id="KW-0119">Carbohydrate metabolism</keyword>
<evidence type="ECO:0000259" key="9">
    <source>
        <dbReference type="PROSITE" id="PS51173"/>
    </source>
</evidence>
<dbReference type="Gene3D" id="2.60.40.10">
    <property type="entry name" value="Immunoglobulins"/>
    <property type="match status" value="1"/>
</dbReference>
<evidence type="ECO:0000256" key="7">
    <source>
        <dbReference type="PIRSR" id="PIRSR600556-1"/>
    </source>
</evidence>
<dbReference type="PROSITE" id="PS51173">
    <property type="entry name" value="CBM2"/>
    <property type="match status" value="1"/>
</dbReference>
<dbReference type="Gene3D" id="2.60.40.290">
    <property type="match status" value="1"/>
</dbReference>
<dbReference type="InterPro" id="IPR008965">
    <property type="entry name" value="CBM2/CBM3_carb-bd_dom_sf"/>
</dbReference>
<evidence type="ECO:0000256" key="6">
    <source>
        <dbReference type="ARBA" id="ARBA00023326"/>
    </source>
</evidence>
<dbReference type="InterPro" id="IPR000556">
    <property type="entry name" value="Glyco_hydro_48F"/>
</dbReference>
<keyword evidence="3" id="KW-0136">Cellulose degradation</keyword>
<keyword evidence="5" id="KW-0326">Glycosidase</keyword>
<dbReference type="SUPFAM" id="SSF48208">
    <property type="entry name" value="Six-hairpin glycosidases"/>
    <property type="match status" value="1"/>
</dbReference>
<dbReference type="EMBL" id="JAAIKT010000076">
    <property type="protein sequence ID" value="NEW76206.1"/>
    <property type="molecule type" value="Genomic_DNA"/>
</dbReference>
<feature type="domain" description="CBM2" evidence="9">
    <location>
        <begin position="47"/>
        <end position="156"/>
    </location>
</feature>
<keyword evidence="2" id="KW-0378">Hydrolase</keyword>
<protein>
    <submittedName>
        <fullName evidence="10">Cellulose 1,4-beta-cellobiosidase</fullName>
    </submittedName>
</protein>
<name>A0A6G4ARU8_9ACTN</name>
<dbReference type="AlphaFoldDB" id="A0A6G4ARU8"/>
<dbReference type="Gene3D" id="4.10.870.10">
    <property type="entry name" value="Endo-1,4-beta-glucanase f. Domain 3"/>
    <property type="match status" value="1"/>
</dbReference>
<dbReference type="GO" id="GO:0008810">
    <property type="term" value="F:cellulase activity"/>
    <property type="evidence" value="ECO:0007669"/>
    <property type="project" value="InterPro"/>
</dbReference>
<reference evidence="10" key="1">
    <citation type="submission" date="2020-02" db="EMBL/GenBank/DDBJ databases">
        <title>A new Streptomyces sp. for controlling soil-borne diseases.</title>
        <authorList>
            <person name="Li X."/>
            <person name="Tian Y."/>
            <person name="Gao K."/>
        </authorList>
    </citation>
    <scope>NUCLEOTIDE SEQUENCE [LARGE SCALE GENOMIC DNA]</scope>
    <source>
        <strain evidence="10">0250</strain>
    </source>
</reference>
<evidence type="ECO:0000256" key="2">
    <source>
        <dbReference type="ARBA" id="ARBA00022801"/>
    </source>
</evidence>
<dbReference type="GO" id="GO:0030245">
    <property type="term" value="P:cellulose catabolic process"/>
    <property type="evidence" value="ECO:0007669"/>
    <property type="project" value="UniProtKB-KW"/>
</dbReference>
<keyword evidence="6" id="KW-0624">Polysaccharide degradation</keyword>
<keyword evidence="11" id="KW-1185">Reference proteome</keyword>
<organism evidence="10 11">
    <name type="scientific">Streptomyces rhizosphaericus</name>
    <dbReference type="NCBI Taxonomy" id="114699"/>
    <lineage>
        <taxon>Bacteria</taxon>
        <taxon>Bacillati</taxon>
        <taxon>Actinomycetota</taxon>
        <taxon>Actinomycetes</taxon>
        <taxon>Kitasatosporales</taxon>
        <taxon>Streptomycetaceae</taxon>
        <taxon>Streptomyces</taxon>
        <taxon>Streptomyces violaceusniger group</taxon>
    </lineage>
</organism>
<accession>A0A6G4ARU8</accession>
<dbReference type="InterPro" id="IPR012291">
    <property type="entry name" value="CBM2_carb-bd_dom_sf"/>
</dbReference>
<feature type="signal peptide" evidence="8">
    <location>
        <begin position="1"/>
        <end position="49"/>
    </location>
</feature>
<feature type="chain" id="PRO_5026222740" evidence="8">
    <location>
        <begin position="50"/>
        <end position="983"/>
    </location>
</feature>
<dbReference type="SUPFAM" id="SSF49384">
    <property type="entry name" value="Carbohydrate-binding domain"/>
    <property type="match status" value="1"/>
</dbReference>
<dbReference type="Gene3D" id="1.50.10.10">
    <property type="match status" value="1"/>
</dbReference>
<comment type="caution">
    <text evidence="10">The sequence shown here is derived from an EMBL/GenBank/DDBJ whole genome shotgun (WGS) entry which is preliminary data.</text>
</comment>
<sequence>MRVQRGSPLSGPRRSGARRRMRRLVTALAAALSLPVAMTAAGGAAPAHAAAVQCGVDYKTNDWGSGFTADLTITNPGTDAIDGWTLTYDYAGNQKLGNGWNGSWSQSGKTVTVTNAGHNAKIAAGGNVTTGAQFTYSGTNAAPTSFAVNGVACRGAHQPPIAVLSSPSPGAVFTSGDTVPMTATAAAADGATISKVEFYSDTKLLGTDTTSPYAFDYRDVPAGDYSLYAKAYDSQGAAAESTPVGIHVAAGPALVASPGQLGVQQGKTGTFGVKLSTKPSGDVTVSVARTSGNTGLTISSGATLTFTPANWDTAQQVTVAAANSGTGAATFTATAAGHTKAEVTVTQLAAAKDYDARFLDLYNKITAPSAGYFSPEGVPYHSVETLIVEAPDHGHETTSEAYSYLIWLQAMYGKVTGDWSKFNSAWDTMEKYMIPTHADQPTNSFYNASKPATYAPEWDQPSQYPSQLNGNVPVGNDPIAAELKSAYGTDDIYGMHWIQDVDNVYGYGNAPGKCEAGPSDTGPSYVNTFQRGPQESVWETVTQPTCDSFKYGGKNGYLDLFTGDAAYAKQWKFTNAPDADARVVQAAYWASEWAKAQGKGGQISGNIAKAAKMGDYLRYAMYDKYFKKIGNCVGETGCPAGSGKNSSHYLLSWYYAWGGATDTSAGWSWRIGSSHAHGGYQNPMAAWALSSYADLKPKSATGASDWSTSLKRQLEFYRWLQSSEGAIAGGATNSWQGRYATPPSGTSTFYGMYYDEKPVYHDPPSNQWFGFQAWSMERVAEYYNRTGDASAKTVLDKWVKWALSKTTVNANGTYQIPSTLQWSGQPDTWNASSPGANANLHVTVADYTNDVGVAAAYAKTLSYYAAKSGDTKARDTAKALLDGMWNNYQDALGIAVPETRADYNRFDDPVYVPSGWTGTMPNGDKIDSSSTFMSIRSFYRSDPAWSKVEAYLKGGAVPSFTYHRFWAQADIALAMGSYADLFE</sequence>
<dbReference type="Gene3D" id="2.170.160.10">
    <property type="entry name" value="Endo-1,4-beta-glucanase f. Domain 2"/>
    <property type="match status" value="1"/>
</dbReference>
<dbReference type="InterPro" id="IPR023309">
    <property type="entry name" value="Endo-1-4-beta-glucanase_dom2"/>
</dbReference>
<evidence type="ECO:0000313" key="11">
    <source>
        <dbReference type="Proteomes" id="UP000476310"/>
    </source>
</evidence>
<dbReference type="InterPro" id="IPR001919">
    <property type="entry name" value="CBD2"/>
</dbReference>
<dbReference type="InterPro" id="IPR008928">
    <property type="entry name" value="6-hairpin_glycosidase_sf"/>
</dbReference>
<evidence type="ECO:0000256" key="3">
    <source>
        <dbReference type="ARBA" id="ARBA00023001"/>
    </source>
</evidence>
<evidence type="ECO:0000313" key="10">
    <source>
        <dbReference type="EMBL" id="NEW76206.1"/>
    </source>
</evidence>
<evidence type="ECO:0000256" key="4">
    <source>
        <dbReference type="ARBA" id="ARBA00023277"/>
    </source>
</evidence>
<proteinExistence type="predicted"/>
<dbReference type="Pfam" id="PF17957">
    <property type="entry name" value="Big_7"/>
    <property type="match status" value="1"/>
</dbReference>
<evidence type="ECO:0000256" key="8">
    <source>
        <dbReference type="SAM" id="SignalP"/>
    </source>
</evidence>
<dbReference type="InterPro" id="IPR027390">
    <property type="entry name" value="Endoglucanase_F_dom3"/>
</dbReference>
<evidence type="ECO:0000256" key="5">
    <source>
        <dbReference type="ARBA" id="ARBA00023295"/>
    </source>
</evidence>
<dbReference type="Proteomes" id="UP000476310">
    <property type="component" value="Unassembled WGS sequence"/>
</dbReference>
<gene>
    <name evidence="10" type="ORF">G4H13_39085</name>
</gene>
<evidence type="ECO:0000256" key="1">
    <source>
        <dbReference type="ARBA" id="ARBA00022729"/>
    </source>
</evidence>
<keyword evidence="1 8" id="KW-0732">Signal</keyword>
<dbReference type="Pfam" id="PF02011">
    <property type="entry name" value="Glyco_hydro_48"/>
    <property type="match status" value="1"/>
</dbReference>
<feature type="active site" description="Proton donor" evidence="7">
    <location>
        <position position="400"/>
    </location>
</feature>
<dbReference type="PRINTS" id="PR00844">
    <property type="entry name" value="GLHYDRLASE48"/>
</dbReference>